<sequence length="130" mass="14853">MQFPMGTIRQILAAHGIDSIDDLEVNDPVTVSPPAFEDLTIERIGDDLVAVGHYYIQRGDQMCDPEITFKETDDRWRPVEYIHHPLGKQRFDESGLMEVQQFISSWDSRLEKQGFVRAAEQDANSGEEQS</sequence>
<evidence type="ECO:0000313" key="3">
    <source>
        <dbReference type="Proteomes" id="UP000198775"/>
    </source>
</evidence>
<evidence type="ECO:0000259" key="1">
    <source>
        <dbReference type="Pfam" id="PF21849"/>
    </source>
</evidence>
<keyword evidence="3" id="KW-1185">Reference proteome</keyword>
<accession>A0A1H8U926</accession>
<name>A0A1H8U926_9EURY</name>
<gene>
    <name evidence="2" type="ORF">SAMN05216388_102631</name>
</gene>
<dbReference type="EMBL" id="FOCX01000026">
    <property type="protein sequence ID" value="SEO99675.1"/>
    <property type="molecule type" value="Genomic_DNA"/>
</dbReference>
<dbReference type="Pfam" id="PF21849">
    <property type="entry name" value="DUF6908"/>
    <property type="match status" value="1"/>
</dbReference>
<evidence type="ECO:0000313" key="2">
    <source>
        <dbReference type="EMBL" id="SEO99675.1"/>
    </source>
</evidence>
<proteinExistence type="predicted"/>
<reference evidence="3" key="1">
    <citation type="submission" date="2016-10" db="EMBL/GenBank/DDBJ databases">
        <authorList>
            <person name="Varghese N."/>
            <person name="Submissions S."/>
        </authorList>
    </citation>
    <scope>NUCLEOTIDE SEQUENCE [LARGE SCALE GENOMIC DNA]</scope>
    <source>
        <strain evidence="3">IBRC-M 10043</strain>
    </source>
</reference>
<organism evidence="2 3">
    <name type="scientific">Halorientalis persicus</name>
    <dbReference type="NCBI Taxonomy" id="1367881"/>
    <lineage>
        <taxon>Archaea</taxon>
        <taxon>Methanobacteriati</taxon>
        <taxon>Methanobacteriota</taxon>
        <taxon>Stenosarchaea group</taxon>
        <taxon>Halobacteria</taxon>
        <taxon>Halobacteriales</taxon>
        <taxon>Haloarculaceae</taxon>
        <taxon>Halorientalis</taxon>
    </lineage>
</organism>
<dbReference type="AlphaFoldDB" id="A0A1H8U926"/>
<dbReference type="Proteomes" id="UP000198775">
    <property type="component" value="Unassembled WGS sequence"/>
</dbReference>
<feature type="domain" description="DUF6908" evidence="1">
    <location>
        <begin position="27"/>
        <end position="116"/>
    </location>
</feature>
<dbReference type="InterPro" id="IPR054203">
    <property type="entry name" value="DUF6908"/>
</dbReference>
<protein>
    <recommendedName>
        <fullName evidence="1">DUF6908 domain-containing protein</fullName>
    </recommendedName>
</protein>